<organism evidence="1 2">
    <name type="scientific">Candidatus Woesebacteria bacterium GW2011_GWB1_38_5</name>
    <dbReference type="NCBI Taxonomy" id="1618568"/>
    <lineage>
        <taxon>Bacteria</taxon>
        <taxon>Candidatus Woeseibacteriota</taxon>
    </lineage>
</organism>
<name>A0A0G0KH73_9BACT</name>
<gene>
    <name evidence="1" type="ORF">US95_C0015G0001</name>
</gene>
<reference evidence="1 2" key="1">
    <citation type="journal article" date="2015" name="Nature">
        <title>rRNA introns, odd ribosomes, and small enigmatic genomes across a large radiation of phyla.</title>
        <authorList>
            <person name="Brown C.T."/>
            <person name="Hug L.A."/>
            <person name="Thomas B.C."/>
            <person name="Sharon I."/>
            <person name="Castelle C.J."/>
            <person name="Singh A."/>
            <person name="Wilkins M.J."/>
            <person name="Williams K.H."/>
            <person name="Banfield J.F."/>
        </authorList>
    </citation>
    <scope>NUCLEOTIDE SEQUENCE [LARGE SCALE GENOMIC DNA]</scope>
</reference>
<comment type="caution">
    <text evidence="1">The sequence shown here is derived from an EMBL/GenBank/DDBJ whole genome shotgun (WGS) entry which is preliminary data.</text>
</comment>
<proteinExistence type="predicted"/>
<sequence length="177" mass="19378">TLKIQKMLIDSATLDYELTYKLPDGRTQGVPGTVKLASKDDIEKELLLGSESSGKFRSDEGVERGNVVLRFRDDNGKLVAKFETEFFLQSGKAEITTPAGTYTLDKPNQGMFYVSMDTIGYPGDYSGGIDTAFGIFTALNGSSGSFDAGDIRFYDDGEWVELNENKSSDTGFFLLPS</sequence>
<protein>
    <submittedName>
        <fullName evidence="1">Uncharacterized protein</fullName>
    </submittedName>
</protein>
<dbReference type="Proteomes" id="UP000034738">
    <property type="component" value="Unassembled WGS sequence"/>
</dbReference>
<feature type="non-terminal residue" evidence="1">
    <location>
        <position position="1"/>
    </location>
</feature>
<evidence type="ECO:0000313" key="1">
    <source>
        <dbReference type="EMBL" id="KKQ74885.1"/>
    </source>
</evidence>
<accession>A0A0G0KH73</accession>
<dbReference type="EMBL" id="LBUY01000015">
    <property type="protein sequence ID" value="KKQ74885.1"/>
    <property type="molecule type" value="Genomic_DNA"/>
</dbReference>
<dbReference type="AlphaFoldDB" id="A0A0G0KH73"/>
<evidence type="ECO:0000313" key="2">
    <source>
        <dbReference type="Proteomes" id="UP000034738"/>
    </source>
</evidence>